<dbReference type="SMART" id="SM00382">
    <property type="entry name" value="AAA"/>
    <property type="match status" value="1"/>
</dbReference>
<dbReference type="SUPFAM" id="SSF52540">
    <property type="entry name" value="P-loop containing nucleoside triphosphate hydrolases"/>
    <property type="match status" value="1"/>
</dbReference>
<dbReference type="InterPro" id="IPR006321">
    <property type="entry name" value="PilT/PilU"/>
</dbReference>
<keyword evidence="5" id="KW-1185">Reference proteome</keyword>
<dbReference type="Proteomes" id="UP000636755">
    <property type="component" value="Unassembled WGS sequence"/>
</dbReference>
<dbReference type="InterPro" id="IPR003593">
    <property type="entry name" value="AAA+_ATPase"/>
</dbReference>
<dbReference type="CDD" id="cd01131">
    <property type="entry name" value="PilT"/>
    <property type="match status" value="1"/>
</dbReference>
<comment type="caution">
    <text evidence="4">The sequence shown here is derived from an EMBL/GenBank/DDBJ whole genome shotgun (WGS) entry which is preliminary data.</text>
</comment>
<dbReference type="InterPro" id="IPR050921">
    <property type="entry name" value="T4SS_GSP_E_ATPase"/>
</dbReference>
<evidence type="ECO:0000259" key="3">
    <source>
        <dbReference type="PROSITE" id="PS00662"/>
    </source>
</evidence>
<protein>
    <submittedName>
        <fullName evidence="4">PilT/PilU family type 4a pilus ATPase</fullName>
    </submittedName>
</protein>
<feature type="region of interest" description="Disordered" evidence="2">
    <location>
        <begin position="349"/>
        <end position="393"/>
    </location>
</feature>
<dbReference type="Pfam" id="PF00437">
    <property type="entry name" value="T2SSE"/>
    <property type="match status" value="1"/>
</dbReference>
<dbReference type="PANTHER" id="PTHR30486">
    <property type="entry name" value="TWITCHING MOTILITY PROTEIN PILT"/>
    <property type="match status" value="1"/>
</dbReference>
<accession>A0ABR7HKR6</accession>
<dbReference type="InterPro" id="IPR027417">
    <property type="entry name" value="P-loop_NTPase"/>
</dbReference>
<dbReference type="NCBIfam" id="TIGR01420">
    <property type="entry name" value="pilT_fam"/>
    <property type="match status" value="1"/>
</dbReference>
<dbReference type="PANTHER" id="PTHR30486:SF6">
    <property type="entry name" value="TYPE IV PILUS RETRACTATION ATPASE PILT"/>
    <property type="match status" value="1"/>
</dbReference>
<dbReference type="InterPro" id="IPR001482">
    <property type="entry name" value="T2SS/T4SS_dom"/>
</dbReference>
<evidence type="ECO:0000313" key="5">
    <source>
        <dbReference type="Proteomes" id="UP000636755"/>
    </source>
</evidence>
<evidence type="ECO:0000256" key="1">
    <source>
        <dbReference type="ARBA" id="ARBA00006611"/>
    </source>
</evidence>
<dbReference type="EMBL" id="JACOPS010000002">
    <property type="protein sequence ID" value="MBC5728071.1"/>
    <property type="molecule type" value="Genomic_DNA"/>
</dbReference>
<dbReference type="PROSITE" id="PS00662">
    <property type="entry name" value="T2SP_E"/>
    <property type="match status" value="1"/>
</dbReference>
<name>A0ABR7HKR6_9FIRM</name>
<feature type="domain" description="Bacterial type II secretion system protein E" evidence="3">
    <location>
        <begin position="194"/>
        <end position="208"/>
    </location>
</feature>
<sequence>MEFDEMVRFAVENGASDIHLASNNLPSYRKNGKIMSYKGTEILDEDTVMKYIDEVLEPADYLKFCNTGDIDSAYQFGNLARFRVNAFKQRHGATLVMRVIKLNPPKLGDLNLPQSIAKILNLQEGLVLVTGPTGSGKSTTLAALINEINHREELHIITIEDPVEYMHSPAKCIINQREVGQDSETYSSALKSALREDPDIILMGEIRDLESMSIALRAAETGHLVFSTLHTESAAKTIDRLIDMFPVERQKQALNQLSTTLKAVISQRLLPRSDRPGRIGAFEIMFVNTAIANLIREDKIPQIEQMISLNQQTGMITRKLSIENLLKRGLISKETADKYSYDVADNAALTGGNNSPQPGVPGIPQQTPQQLTAPMPQYSNLPQNSTNAYLNRR</sequence>
<proteinExistence type="inferred from homology"/>
<evidence type="ECO:0000313" key="4">
    <source>
        <dbReference type="EMBL" id="MBC5728071.1"/>
    </source>
</evidence>
<feature type="compositionally biased region" description="Polar residues" evidence="2">
    <location>
        <begin position="364"/>
        <end position="393"/>
    </location>
</feature>
<gene>
    <name evidence="4" type="ORF">H8R91_05955</name>
</gene>
<reference evidence="4 5" key="1">
    <citation type="submission" date="2020-08" db="EMBL/GenBank/DDBJ databases">
        <title>Genome public.</title>
        <authorList>
            <person name="Liu C."/>
            <person name="Sun Q."/>
        </authorList>
    </citation>
    <scope>NUCLEOTIDE SEQUENCE [LARGE SCALE GENOMIC DNA]</scope>
    <source>
        <strain evidence="4 5">NSJ-71</strain>
    </source>
</reference>
<comment type="similarity">
    <text evidence="1">Belongs to the GSP E family.</text>
</comment>
<dbReference type="Gene3D" id="3.30.450.90">
    <property type="match status" value="1"/>
</dbReference>
<organism evidence="4 5">
    <name type="scientific">Ruminococcus intestinalis</name>
    <dbReference type="NCBI Taxonomy" id="2763066"/>
    <lineage>
        <taxon>Bacteria</taxon>
        <taxon>Bacillati</taxon>
        <taxon>Bacillota</taxon>
        <taxon>Clostridia</taxon>
        <taxon>Eubacteriales</taxon>
        <taxon>Oscillospiraceae</taxon>
        <taxon>Ruminococcus</taxon>
    </lineage>
</organism>
<dbReference type="RefSeq" id="WP_117705472.1">
    <property type="nucleotide sequence ID" value="NZ_JACOPS010000002.1"/>
</dbReference>
<evidence type="ECO:0000256" key="2">
    <source>
        <dbReference type="SAM" id="MobiDB-lite"/>
    </source>
</evidence>
<dbReference type="Gene3D" id="3.40.50.300">
    <property type="entry name" value="P-loop containing nucleotide triphosphate hydrolases"/>
    <property type="match status" value="1"/>
</dbReference>